<name>A0AAV2N4S4_9HYME</name>
<evidence type="ECO:0000313" key="1">
    <source>
        <dbReference type="EMBL" id="CAL1674777.1"/>
    </source>
</evidence>
<dbReference type="Proteomes" id="UP001497644">
    <property type="component" value="Chromosome 10"/>
</dbReference>
<organism evidence="1 2">
    <name type="scientific">Lasius platythorax</name>
    <dbReference type="NCBI Taxonomy" id="488582"/>
    <lineage>
        <taxon>Eukaryota</taxon>
        <taxon>Metazoa</taxon>
        <taxon>Ecdysozoa</taxon>
        <taxon>Arthropoda</taxon>
        <taxon>Hexapoda</taxon>
        <taxon>Insecta</taxon>
        <taxon>Pterygota</taxon>
        <taxon>Neoptera</taxon>
        <taxon>Endopterygota</taxon>
        <taxon>Hymenoptera</taxon>
        <taxon>Apocrita</taxon>
        <taxon>Aculeata</taxon>
        <taxon>Formicoidea</taxon>
        <taxon>Formicidae</taxon>
        <taxon>Formicinae</taxon>
        <taxon>Lasius</taxon>
        <taxon>Lasius</taxon>
    </lineage>
</organism>
<sequence>MMKSSSRFAVAGDCSRSLSHLSLFPISQGNVRLGYSAVGFPNFGNFAREIKRAKWERENHAVEPYDSSARVTCGLVEKTNVVTDKIDRAAIDDCVQDLHFEGGHYATLYDQ</sequence>
<evidence type="ECO:0000313" key="2">
    <source>
        <dbReference type="Proteomes" id="UP001497644"/>
    </source>
</evidence>
<protein>
    <submittedName>
        <fullName evidence="1">Uncharacterized protein</fullName>
    </submittedName>
</protein>
<dbReference type="AlphaFoldDB" id="A0AAV2N4S4"/>
<proteinExistence type="predicted"/>
<gene>
    <name evidence="1" type="ORF">LPLAT_LOCUS1332</name>
</gene>
<dbReference type="EMBL" id="OZ034833">
    <property type="protein sequence ID" value="CAL1674777.1"/>
    <property type="molecule type" value="Genomic_DNA"/>
</dbReference>
<keyword evidence="2" id="KW-1185">Reference proteome</keyword>
<accession>A0AAV2N4S4</accession>
<reference evidence="1" key="1">
    <citation type="submission" date="2024-04" db="EMBL/GenBank/DDBJ databases">
        <authorList>
            <consortium name="Molecular Ecology Group"/>
        </authorList>
    </citation>
    <scope>NUCLEOTIDE SEQUENCE</scope>
</reference>